<dbReference type="EMBL" id="RDQH01000338">
    <property type="protein sequence ID" value="RXH80646.1"/>
    <property type="molecule type" value="Genomic_DNA"/>
</dbReference>
<accession>A0A498IB25</accession>
<reference evidence="1 2" key="1">
    <citation type="submission" date="2018-10" db="EMBL/GenBank/DDBJ databases">
        <title>A high-quality apple genome assembly.</title>
        <authorList>
            <person name="Hu J."/>
        </authorList>
    </citation>
    <scope>NUCLEOTIDE SEQUENCE [LARGE SCALE GENOMIC DNA]</scope>
    <source>
        <strain evidence="2">cv. HFTH1</strain>
        <tissue evidence="1">Young leaf</tissue>
    </source>
</reference>
<evidence type="ECO:0000313" key="1">
    <source>
        <dbReference type="EMBL" id="RXH80646.1"/>
    </source>
</evidence>
<proteinExistence type="predicted"/>
<dbReference type="Proteomes" id="UP000290289">
    <property type="component" value="Chromosome 12"/>
</dbReference>
<evidence type="ECO:0000313" key="2">
    <source>
        <dbReference type="Proteomes" id="UP000290289"/>
    </source>
</evidence>
<name>A0A498IB25_MALDO</name>
<gene>
    <name evidence="1" type="ORF">DVH24_004560</name>
</gene>
<keyword evidence="2" id="KW-1185">Reference proteome</keyword>
<comment type="caution">
    <text evidence="1">The sequence shown here is derived from an EMBL/GenBank/DDBJ whole genome shotgun (WGS) entry which is preliminary data.</text>
</comment>
<sequence length="276" mass="30925">MEVVLSLEKLANESCSTCTVLRHSQWVSILPAMEVALSLEKLANESCSTCIVWKGSTGTLVVRILCEKAKEILMGESNVQYESDSFGKMQMGCDWEGNIILIYFSKQFTYLHFSVLCVKEFSSVNKDHEKPICQNQGLKLSMTSQTSAWVIAHKFSLRPNNKVRRATDFLSTGSPLLSANVVDYGLKTSSKAQSFVLVYSKVGGQLACSWLQSIVCPRFHVIYNKTIRYGLGWEGLSRISLYLQKLPPPFLSLFLSSRLSLDNHPSNPQSFPFLTL</sequence>
<protein>
    <submittedName>
        <fullName evidence="1">Uncharacterized protein</fullName>
    </submittedName>
</protein>
<dbReference type="AlphaFoldDB" id="A0A498IB25"/>
<organism evidence="1 2">
    <name type="scientific">Malus domestica</name>
    <name type="common">Apple</name>
    <name type="synonym">Pyrus malus</name>
    <dbReference type="NCBI Taxonomy" id="3750"/>
    <lineage>
        <taxon>Eukaryota</taxon>
        <taxon>Viridiplantae</taxon>
        <taxon>Streptophyta</taxon>
        <taxon>Embryophyta</taxon>
        <taxon>Tracheophyta</taxon>
        <taxon>Spermatophyta</taxon>
        <taxon>Magnoliopsida</taxon>
        <taxon>eudicotyledons</taxon>
        <taxon>Gunneridae</taxon>
        <taxon>Pentapetalae</taxon>
        <taxon>rosids</taxon>
        <taxon>fabids</taxon>
        <taxon>Rosales</taxon>
        <taxon>Rosaceae</taxon>
        <taxon>Amygdaloideae</taxon>
        <taxon>Maleae</taxon>
        <taxon>Malus</taxon>
    </lineage>
</organism>